<dbReference type="RefSeq" id="WP_409589002.1">
    <property type="nucleotide sequence ID" value="NZ_CAKMTZ010000076.1"/>
</dbReference>
<dbReference type="AlphaFoldDB" id="A0AAU9QNF0"/>
<organism evidence="1 2">
    <name type="scientific">Vibrio jasicida</name>
    <dbReference type="NCBI Taxonomy" id="766224"/>
    <lineage>
        <taxon>Bacteria</taxon>
        <taxon>Pseudomonadati</taxon>
        <taxon>Pseudomonadota</taxon>
        <taxon>Gammaproteobacteria</taxon>
        <taxon>Vibrionales</taxon>
        <taxon>Vibrionaceae</taxon>
        <taxon>Vibrio</taxon>
    </lineage>
</organism>
<proteinExistence type="predicted"/>
<accession>A0AAU9QNF0</accession>
<dbReference type="EMBL" id="CAKMUD010000077">
    <property type="protein sequence ID" value="CAH1591273.1"/>
    <property type="molecule type" value="Genomic_DNA"/>
</dbReference>
<evidence type="ECO:0000313" key="1">
    <source>
        <dbReference type="EMBL" id="CAH1591273.1"/>
    </source>
</evidence>
<name>A0AAU9QNF0_9VIBR</name>
<reference evidence="1" key="1">
    <citation type="submission" date="2022-01" db="EMBL/GenBank/DDBJ databases">
        <authorList>
            <person name="Lagorce A."/>
        </authorList>
    </citation>
    <scope>NUCLEOTIDE SEQUENCE</scope>
    <source>
        <strain evidence="1">Th15_F1_A12</strain>
    </source>
</reference>
<comment type="caution">
    <text evidence="1">The sequence shown here is derived from an EMBL/GenBank/DDBJ whole genome shotgun (WGS) entry which is preliminary data.</text>
</comment>
<protein>
    <recommendedName>
        <fullName evidence="3">Peptidase M48 domain-containing protein</fullName>
    </recommendedName>
</protein>
<evidence type="ECO:0000313" key="2">
    <source>
        <dbReference type="Proteomes" id="UP001295462"/>
    </source>
</evidence>
<gene>
    <name evidence="1" type="ORF">THF1A12_240007</name>
</gene>
<dbReference type="Proteomes" id="UP001295462">
    <property type="component" value="Unassembled WGS sequence"/>
</dbReference>
<sequence length="329" mass="38096">MTDKTKRLQELDDILFRNELGCIYDFLGDRDNGLVLPFFAKYMDGVRKVGLEFCVTTDKGIRAGILYKHNLIFMSYGIFDRLCKLSLLIHSSGVLNGNPKPFNFVDLHLVDNPFVGFNYEDQREESESESHLLLFIFDCLLSFVVSHEVGHYVNRHGDREKINDDIEGHRKISSKTLIQSHARELVADNYAFRLLRKDIEVSIVNDNPVIKKLLPEFKSERGAILLALFFVACYFKLMDGNSPKSHFESTHPESAIRVHSIFATFLEPYMDTNEMEQYAPLFPLALTLLRDVFTHKDGSFDFNWQGRAMTPEMRQWHNEICSEYANWCA</sequence>
<evidence type="ECO:0008006" key="3">
    <source>
        <dbReference type="Google" id="ProtNLM"/>
    </source>
</evidence>